<evidence type="ECO:0000256" key="8">
    <source>
        <dbReference type="ARBA" id="ARBA00023136"/>
    </source>
</evidence>
<evidence type="ECO:0000256" key="10">
    <source>
        <dbReference type="ARBA" id="ARBA00023264"/>
    </source>
</evidence>
<feature type="transmembrane region" description="Helical" evidence="12">
    <location>
        <begin position="52"/>
        <end position="71"/>
    </location>
</feature>
<dbReference type="InterPro" id="IPR000462">
    <property type="entry name" value="CDP-OH_P_trans"/>
</dbReference>
<gene>
    <name evidence="13" type="ORF">QQ002_00390</name>
</gene>
<dbReference type="GO" id="GO:0008444">
    <property type="term" value="F:CDP-diacylglycerol-glycerol-3-phosphate 3-phosphatidyltransferase activity"/>
    <property type="evidence" value="ECO:0007669"/>
    <property type="project" value="InterPro"/>
</dbReference>
<dbReference type="RefSeq" id="WP_301159257.1">
    <property type="nucleotide sequence ID" value="NZ_JAUHQB010000001.1"/>
</dbReference>
<evidence type="ECO:0000313" key="13">
    <source>
        <dbReference type="EMBL" id="MDN4481996.1"/>
    </source>
</evidence>
<evidence type="ECO:0000256" key="6">
    <source>
        <dbReference type="ARBA" id="ARBA00022989"/>
    </source>
</evidence>
<feature type="transmembrane region" description="Helical" evidence="12">
    <location>
        <begin position="140"/>
        <end position="160"/>
    </location>
</feature>
<organism evidence="13 14">
    <name type="scientific">Demequina lignilytica</name>
    <dbReference type="NCBI Taxonomy" id="3051663"/>
    <lineage>
        <taxon>Bacteria</taxon>
        <taxon>Bacillati</taxon>
        <taxon>Actinomycetota</taxon>
        <taxon>Actinomycetes</taxon>
        <taxon>Micrococcales</taxon>
        <taxon>Demequinaceae</taxon>
        <taxon>Demequina</taxon>
    </lineage>
</organism>
<keyword evidence="4 11" id="KW-0808">Transferase</keyword>
<dbReference type="Proteomes" id="UP001172756">
    <property type="component" value="Unassembled WGS sequence"/>
</dbReference>
<protein>
    <submittedName>
        <fullName evidence="13">CDP-alcohol phosphatidyltransferase family protein</fullName>
        <ecNumber evidence="13">2.7.8.-</ecNumber>
    </submittedName>
</protein>
<dbReference type="GO" id="GO:0046474">
    <property type="term" value="P:glycerophospholipid biosynthetic process"/>
    <property type="evidence" value="ECO:0007669"/>
    <property type="project" value="TreeGrafter"/>
</dbReference>
<evidence type="ECO:0000313" key="14">
    <source>
        <dbReference type="Proteomes" id="UP001172756"/>
    </source>
</evidence>
<evidence type="ECO:0000256" key="11">
    <source>
        <dbReference type="RuleBase" id="RU003750"/>
    </source>
</evidence>
<dbReference type="Gene3D" id="1.20.120.1760">
    <property type="match status" value="1"/>
</dbReference>
<dbReference type="InterPro" id="IPR043130">
    <property type="entry name" value="CDP-OH_PTrfase_TM_dom"/>
</dbReference>
<feature type="transmembrane region" description="Helical" evidence="12">
    <location>
        <begin position="108"/>
        <end position="128"/>
    </location>
</feature>
<comment type="caution">
    <text evidence="13">The sequence shown here is derived from an EMBL/GenBank/DDBJ whole genome shotgun (WGS) entry which is preliminary data.</text>
</comment>
<accession>A0AB35ME13</accession>
<evidence type="ECO:0000256" key="12">
    <source>
        <dbReference type="SAM" id="Phobius"/>
    </source>
</evidence>
<comment type="subcellular location">
    <subcellularLocation>
        <location evidence="1">Membrane</location>
        <topology evidence="1">Multi-pass membrane protein</topology>
    </subcellularLocation>
</comment>
<dbReference type="PROSITE" id="PS00379">
    <property type="entry name" value="CDP_ALCOHOL_P_TRANSF"/>
    <property type="match status" value="1"/>
</dbReference>
<feature type="transmembrane region" description="Helical" evidence="12">
    <location>
        <begin position="166"/>
        <end position="191"/>
    </location>
</feature>
<name>A0AB35ME13_9MICO</name>
<dbReference type="EC" id="2.7.8.-" evidence="13"/>
<evidence type="ECO:0000256" key="3">
    <source>
        <dbReference type="ARBA" id="ARBA00022516"/>
    </source>
</evidence>
<evidence type="ECO:0000256" key="1">
    <source>
        <dbReference type="ARBA" id="ARBA00004141"/>
    </source>
</evidence>
<keyword evidence="6 12" id="KW-1133">Transmembrane helix</keyword>
<keyword evidence="10" id="KW-1208">Phospholipid metabolism</keyword>
<dbReference type="GO" id="GO:0016020">
    <property type="term" value="C:membrane"/>
    <property type="evidence" value="ECO:0007669"/>
    <property type="project" value="UniProtKB-SubCell"/>
</dbReference>
<proteinExistence type="inferred from homology"/>
<dbReference type="PANTHER" id="PTHR14269">
    <property type="entry name" value="CDP-DIACYLGLYCEROL--GLYCEROL-3-PHOSPHATE 3-PHOSPHATIDYLTRANSFERASE-RELATED"/>
    <property type="match status" value="1"/>
</dbReference>
<keyword evidence="5 12" id="KW-0812">Transmembrane</keyword>
<keyword evidence="7" id="KW-0443">Lipid metabolism</keyword>
<dbReference type="EMBL" id="JAUHQB010000001">
    <property type="protein sequence ID" value="MDN4481996.1"/>
    <property type="molecule type" value="Genomic_DNA"/>
</dbReference>
<reference evidence="13 14" key="1">
    <citation type="submission" date="2023-06" db="EMBL/GenBank/DDBJ databases">
        <title>SYSU T0a273.</title>
        <authorList>
            <person name="Gao L."/>
            <person name="Fang B.-Z."/>
            <person name="Li W.-J."/>
        </authorList>
    </citation>
    <scope>NUCLEOTIDE SEQUENCE [LARGE SCALE GENOMIC DNA]</scope>
    <source>
        <strain evidence="13 14">SYSU T0a273</strain>
    </source>
</reference>
<evidence type="ECO:0000256" key="2">
    <source>
        <dbReference type="ARBA" id="ARBA00010441"/>
    </source>
</evidence>
<evidence type="ECO:0000256" key="5">
    <source>
        <dbReference type="ARBA" id="ARBA00022692"/>
    </source>
</evidence>
<keyword evidence="3" id="KW-0444">Lipid biosynthesis</keyword>
<evidence type="ECO:0000256" key="9">
    <source>
        <dbReference type="ARBA" id="ARBA00023209"/>
    </source>
</evidence>
<evidence type="ECO:0000256" key="7">
    <source>
        <dbReference type="ARBA" id="ARBA00023098"/>
    </source>
</evidence>
<dbReference type="InterPro" id="IPR004570">
    <property type="entry name" value="Phosphatidylglycerol_P_synth"/>
</dbReference>
<feature type="transmembrane region" description="Helical" evidence="12">
    <location>
        <begin position="23"/>
        <end position="46"/>
    </location>
</feature>
<keyword evidence="9" id="KW-0594">Phospholipid biosynthesis</keyword>
<dbReference type="InterPro" id="IPR050324">
    <property type="entry name" value="CDP-alcohol_PTase-I"/>
</dbReference>
<keyword evidence="8 12" id="KW-0472">Membrane</keyword>
<comment type="similarity">
    <text evidence="2 11">Belongs to the CDP-alcohol phosphatidyltransferase class-I family.</text>
</comment>
<dbReference type="PIRSF" id="PIRSF000847">
    <property type="entry name" value="Phos_ph_gly_syn"/>
    <property type="match status" value="1"/>
</dbReference>
<evidence type="ECO:0000256" key="4">
    <source>
        <dbReference type="ARBA" id="ARBA00022679"/>
    </source>
</evidence>
<sequence length="206" mass="22110">MSDHSSVEDGAATRAAGEPRDQVWTVPNLISTVRIVLIVVFVVLLAGRHDGWAIAALIGAGVSDFLDGYLARRWDQVTRLGRILDPAADRLLTLAVVIGLAARGVIPWWLTALLLTRDAVVGVALLVARARGVESSQVTLVGKAATFGLYVFLPWAYIAFLAEWEIAWTVFFVGTLAATVLYWVSGVGYVVDLVNRTRATVPPAGA</sequence>
<dbReference type="PANTHER" id="PTHR14269:SF62">
    <property type="entry name" value="CDP-DIACYLGLYCEROL--GLYCEROL-3-PHOSPHATE 3-PHOSPHATIDYLTRANSFERASE 1, CHLOROPLASTIC"/>
    <property type="match status" value="1"/>
</dbReference>
<dbReference type="InterPro" id="IPR048254">
    <property type="entry name" value="CDP_ALCOHOL_P_TRANSF_CS"/>
</dbReference>
<dbReference type="Pfam" id="PF01066">
    <property type="entry name" value="CDP-OH_P_transf"/>
    <property type="match status" value="1"/>
</dbReference>
<dbReference type="AlphaFoldDB" id="A0AB35ME13"/>